<dbReference type="OrthoDB" id="5102280at2759"/>
<sequence length="280" mass="32062">MVEHSVQFLPLKNPCFWARLIPPEIFSFPKRPGSSASILDCRRSNRYRECRAQVISHTWQKAREDLNSAIQVIGVAPSIHWLVDLKGKEIPSIGNPRTGDAHRQRQQETCRPLYVFRENGIMSDYRIAGVWQNPTQLVDQASEQDIQRTLPVFFGGLMMCQWTAVSPILPWRLKWETINQAWLDQGNDRKCSNVACVTEITENADIYGFAAEMRCNRCHDYCRENKVERNEEPGESQIETSQNTLTGDKKGITINACANTGCKFSGTFLRNLHVFGQYSY</sequence>
<comment type="caution">
    <text evidence="1">The sequence shown here is derived from an EMBL/GenBank/DDBJ whole genome shotgun (WGS) entry which is preliminary data.</text>
</comment>
<reference evidence="1" key="1">
    <citation type="submission" date="2020-01" db="EMBL/GenBank/DDBJ databases">
        <title>Identification and distribution of gene clusters putatively required for synthesis of sphingolipid metabolism inhibitors in phylogenetically diverse species of the filamentous fungus Fusarium.</title>
        <authorList>
            <person name="Kim H.-S."/>
            <person name="Busman M."/>
            <person name="Brown D.W."/>
            <person name="Divon H."/>
            <person name="Uhlig S."/>
            <person name="Proctor R.H."/>
        </authorList>
    </citation>
    <scope>NUCLEOTIDE SEQUENCE</scope>
    <source>
        <strain evidence="1">NRRL 53441</strain>
    </source>
</reference>
<name>A0A8H4KU82_9HYPO</name>
<keyword evidence="2" id="KW-1185">Reference proteome</keyword>
<gene>
    <name evidence="1" type="ORF">F53441_1128</name>
</gene>
<organism evidence="1 2">
    <name type="scientific">Fusarium austroafricanum</name>
    <dbReference type="NCBI Taxonomy" id="2364996"/>
    <lineage>
        <taxon>Eukaryota</taxon>
        <taxon>Fungi</taxon>
        <taxon>Dikarya</taxon>
        <taxon>Ascomycota</taxon>
        <taxon>Pezizomycotina</taxon>
        <taxon>Sordariomycetes</taxon>
        <taxon>Hypocreomycetidae</taxon>
        <taxon>Hypocreales</taxon>
        <taxon>Nectriaceae</taxon>
        <taxon>Fusarium</taxon>
        <taxon>Fusarium concolor species complex</taxon>
    </lineage>
</organism>
<protein>
    <submittedName>
        <fullName evidence="1">Uncharacterized protein</fullName>
    </submittedName>
</protein>
<dbReference type="AlphaFoldDB" id="A0A8H4KU82"/>
<evidence type="ECO:0000313" key="1">
    <source>
        <dbReference type="EMBL" id="KAF4456831.1"/>
    </source>
</evidence>
<proteinExistence type="predicted"/>
<dbReference type="Proteomes" id="UP000605986">
    <property type="component" value="Unassembled WGS sequence"/>
</dbReference>
<evidence type="ECO:0000313" key="2">
    <source>
        <dbReference type="Proteomes" id="UP000605986"/>
    </source>
</evidence>
<accession>A0A8H4KU82</accession>
<dbReference type="EMBL" id="JAADJG010000045">
    <property type="protein sequence ID" value="KAF4456831.1"/>
    <property type="molecule type" value="Genomic_DNA"/>
</dbReference>